<dbReference type="EMBL" id="MT142342">
    <property type="protein sequence ID" value="QJA78543.1"/>
    <property type="molecule type" value="Genomic_DNA"/>
</dbReference>
<feature type="region of interest" description="Disordered" evidence="1">
    <location>
        <begin position="1"/>
        <end position="20"/>
    </location>
</feature>
<sequence>MPRKKRVISKPGDEKTETGGDLVLNKGLEKKITAPAATPMKPAPSRRMDVSFPIYKVPHCEITDEDREELQELAAEVELTLDQIDAYKLLDDKVIIVADAQKYIISRG</sequence>
<proteinExistence type="predicted"/>
<name>A0A6M3K9N5_9ZZZZ</name>
<evidence type="ECO:0000313" key="2">
    <source>
        <dbReference type="EMBL" id="QJA78543.1"/>
    </source>
</evidence>
<protein>
    <submittedName>
        <fullName evidence="2">Uncharacterized protein</fullName>
    </submittedName>
</protein>
<organism evidence="2">
    <name type="scientific">viral metagenome</name>
    <dbReference type="NCBI Taxonomy" id="1070528"/>
    <lineage>
        <taxon>unclassified sequences</taxon>
        <taxon>metagenomes</taxon>
        <taxon>organismal metagenomes</taxon>
    </lineage>
</organism>
<reference evidence="2" key="1">
    <citation type="submission" date="2020-03" db="EMBL/GenBank/DDBJ databases">
        <title>The deep terrestrial virosphere.</title>
        <authorList>
            <person name="Holmfeldt K."/>
            <person name="Nilsson E."/>
            <person name="Simone D."/>
            <person name="Lopez-Fernandez M."/>
            <person name="Wu X."/>
            <person name="de Brujin I."/>
            <person name="Lundin D."/>
            <person name="Andersson A."/>
            <person name="Bertilsson S."/>
            <person name="Dopson M."/>
        </authorList>
    </citation>
    <scope>NUCLEOTIDE SEQUENCE</scope>
    <source>
        <strain evidence="2">MM415A01052</strain>
    </source>
</reference>
<gene>
    <name evidence="2" type="ORF">MM415A01052_0002</name>
</gene>
<evidence type="ECO:0000256" key="1">
    <source>
        <dbReference type="SAM" id="MobiDB-lite"/>
    </source>
</evidence>
<dbReference type="AlphaFoldDB" id="A0A6M3K9N5"/>
<accession>A0A6M3K9N5</accession>